<dbReference type="Proteomes" id="UP001201812">
    <property type="component" value="Unassembled WGS sequence"/>
</dbReference>
<gene>
    <name evidence="3" type="ORF">DdX_00690</name>
</gene>
<evidence type="ECO:0000256" key="2">
    <source>
        <dbReference type="SAM" id="SignalP"/>
    </source>
</evidence>
<keyword evidence="4" id="KW-1185">Reference proteome</keyword>
<protein>
    <submittedName>
        <fullName evidence="3">FMRFamide-like neuropeptide 16</fullName>
    </submittedName>
</protein>
<keyword evidence="3" id="KW-0527">Neuropeptide</keyword>
<feature type="region of interest" description="Disordered" evidence="1">
    <location>
        <begin position="75"/>
        <end position="94"/>
    </location>
</feature>
<accession>A0AAD4NFE1</accession>
<evidence type="ECO:0000256" key="1">
    <source>
        <dbReference type="SAM" id="MobiDB-lite"/>
    </source>
</evidence>
<name>A0AAD4NFE1_9BILA</name>
<feature type="chain" id="PRO_5042088623" evidence="2">
    <location>
        <begin position="24"/>
        <end position="127"/>
    </location>
</feature>
<feature type="signal peptide" evidence="2">
    <location>
        <begin position="1"/>
        <end position="23"/>
    </location>
</feature>
<evidence type="ECO:0000313" key="3">
    <source>
        <dbReference type="EMBL" id="KAI1728501.1"/>
    </source>
</evidence>
<sequence>MNPSEFLLILATSLSFLGWHTEALPARDNRPAKALIHGSNLQGEDPSPEIVPLIPEFRLYDPQPQFFAEAPFPAVPQSSYQPRRDDVEPERIASPMDKRAQTFVRFGKRAQTFVRFGKRAQTFVRFG</sequence>
<organism evidence="3 4">
    <name type="scientific">Ditylenchus destructor</name>
    <dbReference type="NCBI Taxonomy" id="166010"/>
    <lineage>
        <taxon>Eukaryota</taxon>
        <taxon>Metazoa</taxon>
        <taxon>Ecdysozoa</taxon>
        <taxon>Nematoda</taxon>
        <taxon>Chromadorea</taxon>
        <taxon>Rhabditida</taxon>
        <taxon>Tylenchina</taxon>
        <taxon>Tylenchomorpha</taxon>
        <taxon>Sphaerularioidea</taxon>
        <taxon>Anguinidae</taxon>
        <taxon>Anguininae</taxon>
        <taxon>Ditylenchus</taxon>
    </lineage>
</organism>
<dbReference type="GO" id="GO:0007218">
    <property type="term" value="P:neuropeptide signaling pathway"/>
    <property type="evidence" value="ECO:0007669"/>
    <property type="project" value="UniProtKB-KW"/>
</dbReference>
<dbReference type="AlphaFoldDB" id="A0AAD4NFE1"/>
<keyword evidence="2" id="KW-0732">Signal</keyword>
<comment type="caution">
    <text evidence="3">The sequence shown here is derived from an EMBL/GenBank/DDBJ whole genome shotgun (WGS) entry which is preliminary data.</text>
</comment>
<evidence type="ECO:0000313" key="4">
    <source>
        <dbReference type="Proteomes" id="UP001201812"/>
    </source>
</evidence>
<feature type="compositionally biased region" description="Basic and acidic residues" evidence="1">
    <location>
        <begin position="82"/>
        <end position="94"/>
    </location>
</feature>
<dbReference type="EMBL" id="JAKKPZ010000001">
    <property type="protein sequence ID" value="KAI1728501.1"/>
    <property type="molecule type" value="Genomic_DNA"/>
</dbReference>
<proteinExistence type="predicted"/>
<reference evidence="3" key="1">
    <citation type="submission" date="2022-01" db="EMBL/GenBank/DDBJ databases">
        <title>Genome Sequence Resource for Two Populations of Ditylenchus destructor, the Migratory Endoparasitic Phytonematode.</title>
        <authorList>
            <person name="Zhang H."/>
            <person name="Lin R."/>
            <person name="Xie B."/>
        </authorList>
    </citation>
    <scope>NUCLEOTIDE SEQUENCE</scope>
    <source>
        <strain evidence="3">BazhouSP</strain>
    </source>
</reference>